<keyword evidence="5" id="KW-0539">Nucleus</keyword>
<evidence type="ECO:0000259" key="8">
    <source>
        <dbReference type="Pfam" id="PF15276"/>
    </source>
</evidence>
<evidence type="ECO:0000313" key="10">
    <source>
        <dbReference type="Proteomes" id="UP000472263"/>
    </source>
</evidence>
<dbReference type="GO" id="GO:0051983">
    <property type="term" value="P:regulation of chromosome segregation"/>
    <property type="evidence" value="ECO:0007669"/>
    <property type="project" value="TreeGrafter"/>
</dbReference>
<dbReference type="InParanoid" id="A0A668A9X8"/>
<dbReference type="AlphaFoldDB" id="A0A668A9X8"/>
<reference evidence="9" key="2">
    <citation type="submission" date="2025-08" db="UniProtKB">
        <authorList>
            <consortium name="Ensembl"/>
        </authorList>
    </citation>
    <scope>IDENTIFICATION</scope>
</reference>
<evidence type="ECO:0000256" key="6">
    <source>
        <dbReference type="ARBA" id="ARBA00023306"/>
    </source>
</evidence>
<dbReference type="PANTHER" id="PTHR21603:SF16">
    <property type="entry name" value="CELL DIVISION CYCLE-ASSOCIATED PROTEIN 2"/>
    <property type="match status" value="1"/>
</dbReference>
<feature type="domain" description="PP1-binding" evidence="8">
    <location>
        <begin position="330"/>
        <end position="383"/>
    </location>
</feature>
<dbReference type="GO" id="GO:0005694">
    <property type="term" value="C:chromosome"/>
    <property type="evidence" value="ECO:0007669"/>
    <property type="project" value="TreeGrafter"/>
</dbReference>
<evidence type="ECO:0000256" key="2">
    <source>
        <dbReference type="ARBA" id="ARBA00022499"/>
    </source>
</evidence>
<dbReference type="Proteomes" id="UP000472263">
    <property type="component" value="Chromosome 9"/>
</dbReference>
<feature type="compositionally biased region" description="Polar residues" evidence="7">
    <location>
        <begin position="978"/>
        <end position="989"/>
    </location>
</feature>
<evidence type="ECO:0000256" key="3">
    <source>
        <dbReference type="ARBA" id="ARBA00022553"/>
    </source>
</evidence>
<keyword evidence="3" id="KW-0597">Phosphoprotein</keyword>
<name>A0A668A9X8_9TELE</name>
<keyword evidence="2" id="KW-1017">Isopeptide bond</keyword>
<dbReference type="OrthoDB" id="9947694at2759"/>
<feature type="compositionally biased region" description="Low complexity" evidence="7">
    <location>
        <begin position="688"/>
        <end position="700"/>
    </location>
</feature>
<dbReference type="Pfam" id="PF15276">
    <property type="entry name" value="PP1_bind"/>
    <property type="match status" value="1"/>
</dbReference>
<dbReference type="GeneID" id="115365891"/>
<feature type="compositionally biased region" description="Basic and acidic residues" evidence="7">
    <location>
        <begin position="516"/>
        <end position="530"/>
    </location>
</feature>
<feature type="region of interest" description="Disordered" evidence="7">
    <location>
        <begin position="472"/>
        <end position="625"/>
    </location>
</feature>
<feature type="region of interest" description="Disordered" evidence="7">
    <location>
        <begin position="838"/>
        <end position="913"/>
    </location>
</feature>
<gene>
    <name evidence="9" type="primary">cdca2</name>
</gene>
<feature type="region of interest" description="Disordered" evidence="7">
    <location>
        <begin position="931"/>
        <end position="989"/>
    </location>
</feature>
<feature type="region of interest" description="Disordered" evidence="7">
    <location>
        <begin position="1"/>
        <end position="39"/>
    </location>
</feature>
<dbReference type="GeneTree" id="ENSGT00940000167358"/>
<dbReference type="InterPro" id="IPR029334">
    <property type="entry name" value="PP1-bd"/>
</dbReference>
<feature type="compositionally biased region" description="Polar residues" evidence="7">
    <location>
        <begin position="943"/>
        <end position="954"/>
    </location>
</feature>
<keyword evidence="10" id="KW-1185">Reference proteome</keyword>
<reference evidence="9" key="3">
    <citation type="submission" date="2025-09" db="UniProtKB">
        <authorList>
            <consortium name="Ensembl"/>
        </authorList>
    </citation>
    <scope>IDENTIFICATION</scope>
</reference>
<dbReference type="FunCoup" id="A0A668A9X8">
    <property type="interactions" value="880"/>
</dbReference>
<dbReference type="CTD" id="157313"/>
<feature type="compositionally biased region" description="Basic and acidic residues" evidence="7">
    <location>
        <begin position="19"/>
        <end position="31"/>
    </location>
</feature>
<dbReference type="Ensembl" id="ENSMMDT00005048931.1">
    <property type="protein sequence ID" value="ENSMMDP00005047983.1"/>
    <property type="gene ID" value="ENSMMDG00005021845.1"/>
</dbReference>
<dbReference type="RefSeq" id="XP_029916961.1">
    <property type="nucleotide sequence ID" value="XM_030061101.1"/>
</dbReference>
<feature type="compositionally biased region" description="Polar residues" evidence="7">
    <location>
        <begin position="900"/>
        <end position="913"/>
    </location>
</feature>
<evidence type="ECO:0000256" key="5">
    <source>
        <dbReference type="ARBA" id="ARBA00023242"/>
    </source>
</evidence>
<protein>
    <recommendedName>
        <fullName evidence="8">PP1-binding domain-containing protein</fullName>
    </recommendedName>
</protein>
<feature type="region of interest" description="Disordered" evidence="7">
    <location>
        <begin position="170"/>
        <end position="195"/>
    </location>
</feature>
<evidence type="ECO:0000256" key="1">
    <source>
        <dbReference type="ARBA" id="ARBA00004123"/>
    </source>
</evidence>
<proteinExistence type="predicted"/>
<dbReference type="PANTHER" id="PTHR21603">
    <property type="entry name" value="ANTIGEN KI-67-LIKE PROTEIN"/>
    <property type="match status" value="1"/>
</dbReference>
<feature type="compositionally biased region" description="Polar residues" evidence="7">
    <location>
        <begin position="590"/>
        <end position="609"/>
    </location>
</feature>
<feature type="region of interest" description="Disordered" evidence="7">
    <location>
        <begin position="681"/>
        <end position="723"/>
    </location>
</feature>
<dbReference type="GO" id="GO:0005634">
    <property type="term" value="C:nucleus"/>
    <property type="evidence" value="ECO:0007669"/>
    <property type="project" value="UniProtKB-SubCell"/>
</dbReference>
<feature type="region of interest" description="Disordered" evidence="7">
    <location>
        <begin position="340"/>
        <end position="369"/>
    </location>
</feature>
<accession>A0A668A9X8</accession>
<comment type="subcellular location">
    <subcellularLocation>
        <location evidence="1">Nucleus</location>
    </subcellularLocation>
</comment>
<evidence type="ECO:0000313" key="9">
    <source>
        <dbReference type="Ensembl" id="ENSMMDP00005047983.1"/>
    </source>
</evidence>
<sequence length="989" mass="107053">MQNMTSPELNAAGIEGDEEVRKLSSSEEEHVSLLGDTSAPLNFSQLSPSRFGISTQSFIPSSANHKDKSRLAQLKARRRSNIGVRGSPETNSLIRYMAQQRIKTPPTYQTPEPFKNSPFLPRVASTLRQKMASFQSLMDVEESEVCGPAPRQDSETGGCVETRDYLSAEDDRSLDGGKENCPPMMTPTPNKRRRIGPVRDCVGEIRGASTPILRHTSLKEQEADKEPAIQDGLQGPIPSSESVADVQAVLFFPPVHLDPPCDLQACSPTDQQTRQEGFFELQSPSSQSKDPAAVVPAQTASAFPMPSLPSLQEMQPTGVVSSSGASTLKKKKQVRFGGPLSPEFFDKNLPPSTPLQKGSTPARAPTPGEGFQLRSVLKTPQMSEPCPSLAQLNLSSPSVFGASPTLAMPRSGRKQAVGEDAVEKCGKIAFPSVEELDSMLTNSTECTWEAQPLDLNAAFQEESLLEMLTAPALEAKPSGPSKIDILDVPEPLPGMEMQPEPHIEALIPAPPRLSNRKREAGPEPKSRIEVPVRSSSRKRKQPEDSKPVKRSTRSAAKSASGKMKTSSVKRRWGNKEVDRSLYGSREYASKNPNLSPITETLSSTSRSPTPQEPRSRRCTASRDTPIKSNLLLVQDQESPLSLSYVGSLINSDSITGVAMGAAVLHYGSPATNNTQQIVDITTTSPQGTPSETPAEPAAPSKDGAVGKGKKHLGPKLSCGNGREVRGRKWKGRKVSVSADDCLSEECQDQQETCGKGDGCCQEEAATNQKASEETSYKYIATENVEVNTGEVCLQTPVDKPCTHTDYSAECHTSVEAPTLAHTFSEVGISETVSFSDKNLANQRKSAPRNAEADMGARCRSRGRRSSGYHSVPPESKEQTSQAAEHHTDHKAEEKKLRDQAASQLEANHQSSSALAPWQAEFNLEDVFKPVATRGQRSVRRSLRNQSNVDHSSGDSGLAWLPRTSPDSSTQARRRTRGQKLSGTAPVQSP</sequence>
<evidence type="ECO:0000256" key="4">
    <source>
        <dbReference type="ARBA" id="ARBA00022843"/>
    </source>
</evidence>
<dbReference type="GO" id="GO:0007088">
    <property type="term" value="P:regulation of mitotic nuclear division"/>
    <property type="evidence" value="ECO:0007669"/>
    <property type="project" value="TreeGrafter"/>
</dbReference>
<feature type="compositionally biased region" description="Basic and acidic residues" evidence="7">
    <location>
        <begin position="883"/>
        <end position="898"/>
    </location>
</feature>
<keyword evidence="6" id="KW-0131">Cell cycle</keyword>
<evidence type="ECO:0000256" key="7">
    <source>
        <dbReference type="SAM" id="MobiDB-lite"/>
    </source>
</evidence>
<keyword evidence="4" id="KW-0832">Ubl conjugation</keyword>
<reference evidence="9" key="1">
    <citation type="submission" date="2019-06" db="EMBL/GenBank/DDBJ databases">
        <authorList>
            <consortium name="Wellcome Sanger Institute Data Sharing"/>
        </authorList>
    </citation>
    <scope>NUCLEOTIDE SEQUENCE [LARGE SCALE GENOMIC DNA]</scope>
</reference>
<organism evidence="9 10">
    <name type="scientific">Myripristis murdjan</name>
    <name type="common">pinecone soldierfish</name>
    <dbReference type="NCBI Taxonomy" id="586833"/>
    <lineage>
        <taxon>Eukaryota</taxon>
        <taxon>Metazoa</taxon>
        <taxon>Chordata</taxon>
        <taxon>Craniata</taxon>
        <taxon>Vertebrata</taxon>
        <taxon>Euteleostomi</taxon>
        <taxon>Actinopterygii</taxon>
        <taxon>Neopterygii</taxon>
        <taxon>Teleostei</taxon>
        <taxon>Neoteleostei</taxon>
        <taxon>Acanthomorphata</taxon>
        <taxon>Holocentriformes</taxon>
        <taxon>Holocentridae</taxon>
        <taxon>Myripristis</taxon>
    </lineage>
</organism>